<dbReference type="Proteomes" id="UP000000271">
    <property type="component" value="Chromosome"/>
</dbReference>
<dbReference type="EC" id="2.3.1.19" evidence="5"/>
<accession>D6XVM3</accession>
<dbReference type="OrthoDB" id="9774179at2"/>
<dbReference type="STRING" id="439292.Bsel_2257"/>
<evidence type="ECO:0000256" key="3">
    <source>
        <dbReference type="ARBA" id="ARBA00023315"/>
    </source>
</evidence>
<keyword evidence="3 5" id="KW-0012">Acyltransferase</keyword>
<feature type="domain" description="Phosphate acetyl/butaryl transferase" evidence="4">
    <location>
        <begin position="69"/>
        <end position="296"/>
    </location>
</feature>
<name>D6XVM3_BACIE</name>
<protein>
    <submittedName>
        <fullName evidence="5">Phosphate butyryltransferase</fullName>
        <ecNumber evidence="5">2.3.1.19</ecNumber>
    </submittedName>
</protein>
<organism evidence="5 6">
    <name type="scientific">Bacillus selenitireducens (strain ATCC 700615 / DSM 15326 / MLS10)</name>
    <dbReference type="NCBI Taxonomy" id="439292"/>
    <lineage>
        <taxon>Bacteria</taxon>
        <taxon>Bacillati</taxon>
        <taxon>Bacillota</taxon>
        <taxon>Bacilli</taxon>
        <taxon>Bacillales</taxon>
        <taxon>Bacillaceae</taxon>
        <taxon>Salisediminibacterium</taxon>
    </lineage>
</organism>
<dbReference type="Pfam" id="PF01515">
    <property type="entry name" value="PTA_PTB"/>
    <property type="match status" value="1"/>
</dbReference>
<dbReference type="InterPro" id="IPR012147">
    <property type="entry name" value="P_Ac_Bu_trans"/>
</dbReference>
<dbReference type="NCBIfam" id="NF006045">
    <property type="entry name" value="PRK08190.1"/>
    <property type="match status" value="1"/>
</dbReference>
<dbReference type="RefSeq" id="WP_013173183.1">
    <property type="nucleotide sequence ID" value="NC_014219.1"/>
</dbReference>
<dbReference type="PANTHER" id="PTHR43356:SF2">
    <property type="entry name" value="PHOSPHATE ACETYLTRANSFERASE"/>
    <property type="match status" value="1"/>
</dbReference>
<dbReference type="HOGENOM" id="CLU_056531_0_0_9"/>
<dbReference type="AlphaFoldDB" id="D6XVM3"/>
<dbReference type="Gene3D" id="3.40.718.10">
    <property type="entry name" value="Isopropylmalate Dehydrogenase"/>
    <property type="match status" value="1"/>
</dbReference>
<evidence type="ECO:0000256" key="2">
    <source>
        <dbReference type="ARBA" id="ARBA00022679"/>
    </source>
</evidence>
<comment type="similarity">
    <text evidence="1">Belongs to the phosphate acetyltransferase and butyryltransferase family.</text>
</comment>
<proteinExistence type="inferred from homology"/>
<dbReference type="InterPro" id="IPR050500">
    <property type="entry name" value="Phos_Acetyltrans/Butyryltrans"/>
</dbReference>
<dbReference type="InterPro" id="IPR002505">
    <property type="entry name" value="PTA_PTB"/>
</dbReference>
<evidence type="ECO:0000256" key="1">
    <source>
        <dbReference type="ARBA" id="ARBA00005656"/>
    </source>
</evidence>
<dbReference type="PANTHER" id="PTHR43356">
    <property type="entry name" value="PHOSPHATE ACETYLTRANSFERASE"/>
    <property type="match status" value="1"/>
</dbReference>
<dbReference type="SUPFAM" id="SSF53659">
    <property type="entry name" value="Isocitrate/Isopropylmalate dehydrogenase-like"/>
    <property type="match status" value="1"/>
</dbReference>
<dbReference type="EMBL" id="CP001791">
    <property type="protein sequence ID" value="ADH99761.1"/>
    <property type="molecule type" value="Genomic_DNA"/>
</dbReference>
<sequence length="303" mass="32477">MTIDELLKAMPVTVRKMEIAVVNAVDPAIFKMAETALEKSLCTFHFFGPDKVMRNAMKEASFSFSEDDRVTFSDASDEVDASRKAVRQVSEKKAQVLMKGMVPTSVLLKAVLHKTEGLRTGKVLSHLAGFHLPAYHKMLFLSDSAMNIAPGLDEKKQIIENATGAIRSMGISHPKVAVVAAVETVNPAMQATTDAALLTQMNRRGQITDCIVEGPLGFDNAVNQSAADSKGISSPVAGDADLIVVPTIEVGNILYKSFTYFGNAIVGGMLVGAKAPIVLTSRTDSIESKLFSLVMAIRSAESN</sequence>
<dbReference type="GO" id="GO:0050182">
    <property type="term" value="F:phosphate butyryltransferase activity"/>
    <property type="evidence" value="ECO:0007669"/>
    <property type="project" value="UniProtKB-EC"/>
</dbReference>
<gene>
    <name evidence="5" type="ordered locus">Bsel_2257</name>
</gene>
<evidence type="ECO:0000313" key="5">
    <source>
        <dbReference type="EMBL" id="ADH99761.1"/>
    </source>
</evidence>
<keyword evidence="2 5" id="KW-0808">Transferase</keyword>
<reference evidence="5" key="1">
    <citation type="submission" date="2009-10" db="EMBL/GenBank/DDBJ databases">
        <title>Complete sequence of Bacillus selenitireducens MLS10.</title>
        <authorList>
            <consortium name="US DOE Joint Genome Institute"/>
            <person name="Lucas S."/>
            <person name="Copeland A."/>
            <person name="Lapidus A."/>
            <person name="Glavina del Rio T."/>
            <person name="Dalin E."/>
            <person name="Tice H."/>
            <person name="Bruce D."/>
            <person name="Goodwin L."/>
            <person name="Pitluck S."/>
            <person name="Sims D."/>
            <person name="Brettin T."/>
            <person name="Detter J.C."/>
            <person name="Han C."/>
            <person name="Larimer F."/>
            <person name="Land M."/>
            <person name="Hauser L."/>
            <person name="Kyrpides N."/>
            <person name="Ovchinnikova G."/>
            <person name="Stolz J."/>
        </authorList>
    </citation>
    <scope>NUCLEOTIDE SEQUENCE [LARGE SCALE GENOMIC DNA]</scope>
    <source>
        <strain evidence="5">MLS10</strain>
    </source>
</reference>
<evidence type="ECO:0000313" key="6">
    <source>
        <dbReference type="Proteomes" id="UP000000271"/>
    </source>
</evidence>
<dbReference type="PIRSF" id="PIRSF000428">
    <property type="entry name" value="P_Ac_trans"/>
    <property type="match status" value="1"/>
</dbReference>
<evidence type="ECO:0000259" key="4">
    <source>
        <dbReference type="Pfam" id="PF01515"/>
    </source>
</evidence>
<dbReference type="eggNOG" id="COG0280">
    <property type="taxonomic scope" value="Bacteria"/>
</dbReference>
<dbReference type="KEGG" id="bse:Bsel_2257"/>
<keyword evidence="6" id="KW-1185">Reference proteome</keyword>